<dbReference type="RefSeq" id="WP_103967221.1">
    <property type="nucleotide sequence ID" value="NZ_FNUX01000024.1"/>
</dbReference>
<evidence type="ECO:0000313" key="2">
    <source>
        <dbReference type="EMBL" id="SEG07428.1"/>
    </source>
</evidence>
<protein>
    <recommendedName>
        <fullName evidence="1">DUF4145 domain-containing protein</fullName>
    </recommendedName>
</protein>
<name>A0A1H5X6Q3_9PROT</name>
<dbReference type="AlphaFoldDB" id="A0A1H5X6Q3"/>
<evidence type="ECO:0000313" key="3">
    <source>
        <dbReference type="Proteomes" id="UP000236753"/>
    </source>
</evidence>
<dbReference type="Proteomes" id="UP000236753">
    <property type="component" value="Unassembled WGS sequence"/>
</dbReference>
<dbReference type="OrthoDB" id="6402073at2"/>
<gene>
    <name evidence="2" type="ORF">SAMN05216334_12444</name>
</gene>
<reference evidence="2 3" key="1">
    <citation type="submission" date="2016-10" db="EMBL/GenBank/DDBJ databases">
        <authorList>
            <person name="de Groot N.N."/>
        </authorList>
    </citation>
    <scope>NUCLEOTIDE SEQUENCE [LARGE SCALE GENOMIC DNA]</scope>
    <source>
        <strain evidence="2 3">Nm13</strain>
    </source>
</reference>
<accession>A0A1H5X6Q3</accession>
<dbReference type="Pfam" id="PF13643">
    <property type="entry name" value="DUF4145"/>
    <property type="match status" value="1"/>
</dbReference>
<dbReference type="InterPro" id="IPR025285">
    <property type="entry name" value="DUF4145"/>
</dbReference>
<proteinExistence type="predicted"/>
<evidence type="ECO:0000259" key="1">
    <source>
        <dbReference type="Pfam" id="PF13643"/>
    </source>
</evidence>
<organism evidence="2 3">
    <name type="scientific">Nitrosomonas ureae</name>
    <dbReference type="NCBI Taxonomy" id="44577"/>
    <lineage>
        <taxon>Bacteria</taxon>
        <taxon>Pseudomonadati</taxon>
        <taxon>Pseudomonadota</taxon>
        <taxon>Betaproteobacteria</taxon>
        <taxon>Nitrosomonadales</taxon>
        <taxon>Nitrosomonadaceae</taxon>
        <taxon>Nitrosomonas</taxon>
    </lineage>
</organism>
<feature type="domain" description="DUF4145" evidence="1">
    <location>
        <begin position="106"/>
        <end position="191"/>
    </location>
</feature>
<sequence>MPEQKEKIQVHCGECKRHTNHTVLTQREVNAHPEDDFHWGEIHYFCQCAGCNCYCYAIAEFSEDDWNSYTREMDYRWKTYPRSKGERLPIDDVYELPNKVRVIYQEILGAVNAQLPVLTAIGLRALIEAICKEQIVIATNLEKRIDGLATNGVLSQAQAKILHGHRFLGNVAAHEIESAKPKELIAALEIAEAMLKTIYILPGLSNQIRTGK</sequence>
<dbReference type="EMBL" id="FNUX01000024">
    <property type="protein sequence ID" value="SEG07428.1"/>
    <property type="molecule type" value="Genomic_DNA"/>
</dbReference>